<sequence length="53" mass="6046">KILGVSMDNASVNDVVVRELDADFDMIWKKLYHVRCLLHVVSLTSKSLLNPFD</sequence>
<proteinExistence type="predicted"/>
<feature type="non-terminal residue" evidence="1">
    <location>
        <position position="53"/>
    </location>
</feature>
<reference evidence="1 2" key="1">
    <citation type="journal article" date="2019" name="Nat. Ecol. Evol.">
        <title>Megaphylogeny resolves global patterns of mushroom evolution.</title>
        <authorList>
            <person name="Varga T."/>
            <person name="Krizsan K."/>
            <person name="Foldi C."/>
            <person name="Dima B."/>
            <person name="Sanchez-Garcia M."/>
            <person name="Sanchez-Ramirez S."/>
            <person name="Szollosi G.J."/>
            <person name="Szarkandi J.G."/>
            <person name="Papp V."/>
            <person name="Albert L."/>
            <person name="Andreopoulos W."/>
            <person name="Angelini C."/>
            <person name="Antonin V."/>
            <person name="Barry K.W."/>
            <person name="Bougher N.L."/>
            <person name="Buchanan P."/>
            <person name="Buyck B."/>
            <person name="Bense V."/>
            <person name="Catcheside P."/>
            <person name="Chovatia M."/>
            <person name="Cooper J."/>
            <person name="Damon W."/>
            <person name="Desjardin D."/>
            <person name="Finy P."/>
            <person name="Geml J."/>
            <person name="Haridas S."/>
            <person name="Hughes K."/>
            <person name="Justo A."/>
            <person name="Karasinski D."/>
            <person name="Kautmanova I."/>
            <person name="Kiss B."/>
            <person name="Kocsube S."/>
            <person name="Kotiranta H."/>
            <person name="LaButti K.M."/>
            <person name="Lechner B.E."/>
            <person name="Liimatainen K."/>
            <person name="Lipzen A."/>
            <person name="Lukacs Z."/>
            <person name="Mihaltcheva S."/>
            <person name="Morgado L.N."/>
            <person name="Niskanen T."/>
            <person name="Noordeloos M.E."/>
            <person name="Ohm R.A."/>
            <person name="Ortiz-Santana B."/>
            <person name="Ovrebo C."/>
            <person name="Racz N."/>
            <person name="Riley R."/>
            <person name="Savchenko A."/>
            <person name="Shiryaev A."/>
            <person name="Soop K."/>
            <person name="Spirin V."/>
            <person name="Szebenyi C."/>
            <person name="Tomsovsky M."/>
            <person name="Tulloss R.E."/>
            <person name="Uehling J."/>
            <person name="Grigoriev I.V."/>
            <person name="Vagvolgyi C."/>
            <person name="Papp T."/>
            <person name="Martin F.M."/>
            <person name="Miettinen O."/>
            <person name="Hibbett D.S."/>
            <person name="Nagy L.G."/>
        </authorList>
    </citation>
    <scope>NUCLEOTIDE SEQUENCE [LARGE SCALE GENOMIC DNA]</scope>
    <source>
        <strain evidence="1 2">NL-1719</strain>
    </source>
</reference>
<feature type="non-terminal residue" evidence="1">
    <location>
        <position position="1"/>
    </location>
</feature>
<gene>
    <name evidence="1" type="ORF">BDN72DRAFT_739670</name>
</gene>
<accession>A0ACD2ZXG6</accession>
<evidence type="ECO:0000313" key="1">
    <source>
        <dbReference type="EMBL" id="TFK58101.1"/>
    </source>
</evidence>
<dbReference type="EMBL" id="ML209640">
    <property type="protein sequence ID" value="TFK58101.1"/>
    <property type="molecule type" value="Genomic_DNA"/>
</dbReference>
<protein>
    <submittedName>
        <fullName evidence="1">Uncharacterized protein</fullName>
    </submittedName>
</protein>
<organism evidence="1 2">
    <name type="scientific">Pluteus cervinus</name>
    <dbReference type="NCBI Taxonomy" id="181527"/>
    <lineage>
        <taxon>Eukaryota</taxon>
        <taxon>Fungi</taxon>
        <taxon>Dikarya</taxon>
        <taxon>Basidiomycota</taxon>
        <taxon>Agaricomycotina</taxon>
        <taxon>Agaricomycetes</taxon>
        <taxon>Agaricomycetidae</taxon>
        <taxon>Agaricales</taxon>
        <taxon>Pluteineae</taxon>
        <taxon>Pluteaceae</taxon>
        <taxon>Pluteus</taxon>
    </lineage>
</organism>
<keyword evidence="2" id="KW-1185">Reference proteome</keyword>
<dbReference type="Proteomes" id="UP000308600">
    <property type="component" value="Unassembled WGS sequence"/>
</dbReference>
<name>A0ACD2ZXG6_9AGAR</name>
<evidence type="ECO:0000313" key="2">
    <source>
        <dbReference type="Proteomes" id="UP000308600"/>
    </source>
</evidence>